<dbReference type="Proteomes" id="UP001196413">
    <property type="component" value="Unassembled WGS sequence"/>
</dbReference>
<keyword evidence="2" id="KW-1185">Reference proteome</keyword>
<reference evidence="1" key="1">
    <citation type="submission" date="2021-06" db="EMBL/GenBank/DDBJ databases">
        <title>Parelaphostrongylus tenuis whole genome reference sequence.</title>
        <authorList>
            <person name="Garwood T.J."/>
            <person name="Larsen P.A."/>
            <person name="Fountain-Jones N.M."/>
            <person name="Garbe J.R."/>
            <person name="Macchietto M.G."/>
            <person name="Kania S.A."/>
            <person name="Gerhold R.W."/>
            <person name="Richards J.E."/>
            <person name="Wolf T.M."/>
        </authorList>
    </citation>
    <scope>NUCLEOTIDE SEQUENCE</scope>
    <source>
        <strain evidence="1">MNPRO001-30</strain>
        <tissue evidence="1">Meninges</tissue>
    </source>
</reference>
<proteinExistence type="predicted"/>
<gene>
    <name evidence="1" type="ORF">KIN20_027812</name>
</gene>
<organism evidence="1 2">
    <name type="scientific">Parelaphostrongylus tenuis</name>
    <name type="common">Meningeal worm</name>
    <dbReference type="NCBI Taxonomy" id="148309"/>
    <lineage>
        <taxon>Eukaryota</taxon>
        <taxon>Metazoa</taxon>
        <taxon>Ecdysozoa</taxon>
        <taxon>Nematoda</taxon>
        <taxon>Chromadorea</taxon>
        <taxon>Rhabditida</taxon>
        <taxon>Rhabditina</taxon>
        <taxon>Rhabditomorpha</taxon>
        <taxon>Strongyloidea</taxon>
        <taxon>Metastrongylidae</taxon>
        <taxon>Parelaphostrongylus</taxon>
    </lineage>
</organism>
<evidence type="ECO:0000313" key="1">
    <source>
        <dbReference type="EMBL" id="KAJ1366985.1"/>
    </source>
</evidence>
<accession>A0AAD5QZU7</accession>
<protein>
    <submittedName>
        <fullName evidence="1">Uncharacterized protein</fullName>
    </submittedName>
</protein>
<comment type="caution">
    <text evidence="1">The sequence shown here is derived from an EMBL/GenBank/DDBJ whole genome shotgun (WGS) entry which is preliminary data.</text>
</comment>
<dbReference type="AlphaFoldDB" id="A0AAD5QZU7"/>
<dbReference type="EMBL" id="JAHQIW010005742">
    <property type="protein sequence ID" value="KAJ1366985.1"/>
    <property type="molecule type" value="Genomic_DNA"/>
</dbReference>
<sequence length="63" mass="6915">MFCFQEQNKLPSPCVLAVMLIFDEVSNTPLADPELPKPFCASSSPDFVELDSGSSECFPKQTT</sequence>
<evidence type="ECO:0000313" key="2">
    <source>
        <dbReference type="Proteomes" id="UP001196413"/>
    </source>
</evidence>
<name>A0AAD5QZU7_PARTN</name>